<dbReference type="Pfam" id="PF12694">
    <property type="entry name" value="cpYpsA"/>
    <property type="match status" value="1"/>
</dbReference>
<dbReference type="Proteomes" id="UP000503447">
    <property type="component" value="Chromosome"/>
</dbReference>
<protein>
    <recommendedName>
        <fullName evidence="3">Molybdenum carrier</fullName>
    </recommendedName>
</protein>
<dbReference type="AlphaFoldDB" id="A0A6M5YZD4"/>
<dbReference type="KEGG" id="ftj:FTUN_7021"/>
<dbReference type="RefSeq" id="WP_171474385.1">
    <property type="nucleotide sequence ID" value="NZ_CP053452.2"/>
</dbReference>
<gene>
    <name evidence="1" type="ORF">FTUN_7021</name>
</gene>
<keyword evidence="2" id="KW-1185">Reference proteome</keyword>
<accession>A0A6M5YZD4</accession>
<name>A0A6M5YZD4_9BACT</name>
<evidence type="ECO:0000313" key="2">
    <source>
        <dbReference type="Proteomes" id="UP000503447"/>
    </source>
</evidence>
<dbReference type="Gene3D" id="3.40.50.450">
    <property type="match status" value="1"/>
</dbReference>
<evidence type="ECO:0008006" key="3">
    <source>
        <dbReference type="Google" id="ProtNLM"/>
    </source>
</evidence>
<reference evidence="2" key="1">
    <citation type="submission" date="2020-05" db="EMBL/GenBank/DDBJ databases">
        <title>Frigoriglobus tundricola gen. nov., sp. nov., a psychrotolerant cellulolytic planctomycete of the family Gemmataceae with two divergent copies of 16S rRNA gene.</title>
        <authorList>
            <person name="Kulichevskaya I.S."/>
            <person name="Ivanova A.A."/>
            <person name="Naumoff D.G."/>
            <person name="Beletsky A.V."/>
            <person name="Rijpstra W.I.C."/>
            <person name="Sinninghe Damste J.S."/>
            <person name="Mardanov A.V."/>
            <person name="Ravin N.V."/>
            <person name="Dedysh S.N."/>
        </authorList>
    </citation>
    <scope>NUCLEOTIDE SEQUENCE [LARGE SCALE GENOMIC DNA]</scope>
    <source>
        <strain evidence="2">PL17</strain>
    </source>
</reference>
<proteinExistence type="predicted"/>
<dbReference type="InterPro" id="IPR024755">
    <property type="entry name" value="cpYpsA"/>
</dbReference>
<organism evidence="1 2">
    <name type="scientific">Frigoriglobus tundricola</name>
    <dbReference type="NCBI Taxonomy" id="2774151"/>
    <lineage>
        <taxon>Bacteria</taxon>
        <taxon>Pseudomonadati</taxon>
        <taxon>Planctomycetota</taxon>
        <taxon>Planctomycetia</taxon>
        <taxon>Gemmatales</taxon>
        <taxon>Gemmataceae</taxon>
        <taxon>Frigoriglobus</taxon>
    </lineage>
</organism>
<sequence length="164" mass="17790">MRLERVISGGQTGADRAALVAAKAAGIATGGWMPRGFRAHDGPRPEFAALYGVREHESERYPPRTALNVKESDATLKFATEWDSPGEVLTRRMCERYGRPQLEVTPGGDVTPADVANWLTRTGVRVLNVAGNAERTSPGIEAFVTAFMTEVFRLLRDSAGSEGE</sequence>
<dbReference type="EMBL" id="CP053452">
    <property type="protein sequence ID" value="QJW99409.1"/>
    <property type="molecule type" value="Genomic_DNA"/>
</dbReference>
<evidence type="ECO:0000313" key="1">
    <source>
        <dbReference type="EMBL" id="QJW99409.1"/>
    </source>
</evidence>